<feature type="transmembrane region" description="Helical" evidence="7">
    <location>
        <begin position="315"/>
        <end position="340"/>
    </location>
</feature>
<dbReference type="InterPro" id="IPR050250">
    <property type="entry name" value="Macrolide_Exporter_MacB"/>
</dbReference>
<gene>
    <name evidence="10" type="ORF">IDJ77_00935</name>
</gene>
<evidence type="ECO:0000256" key="4">
    <source>
        <dbReference type="ARBA" id="ARBA00022989"/>
    </source>
</evidence>
<feature type="transmembrane region" description="Helical" evidence="7">
    <location>
        <begin position="267"/>
        <end position="294"/>
    </location>
</feature>
<feature type="transmembrane region" description="Helical" evidence="7">
    <location>
        <begin position="352"/>
        <end position="376"/>
    </location>
</feature>
<keyword evidence="5 7" id="KW-0472">Membrane</keyword>
<evidence type="ECO:0000256" key="6">
    <source>
        <dbReference type="ARBA" id="ARBA00038076"/>
    </source>
</evidence>
<feature type="domain" description="MacB-like periplasmic core" evidence="9">
    <location>
        <begin position="23"/>
        <end position="231"/>
    </location>
</feature>
<dbReference type="PANTHER" id="PTHR30572:SF4">
    <property type="entry name" value="ABC TRANSPORTER PERMEASE YTRF"/>
    <property type="match status" value="1"/>
</dbReference>
<evidence type="ECO:0000256" key="3">
    <source>
        <dbReference type="ARBA" id="ARBA00022692"/>
    </source>
</evidence>
<evidence type="ECO:0000313" key="11">
    <source>
        <dbReference type="Proteomes" id="UP000606600"/>
    </source>
</evidence>
<evidence type="ECO:0000259" key="9">
    <source>
        <dbReference type="Pfam" id="PF12704"/>
    </source>
</evidence>
<accession>A0ABR7WLW7</accession>
<evidence type="ECO:0000256" key="7">
    <source>
        <dbReference type="SAM" id="Phobius"/>
    </source>
</evidence>
<keyword evidence="2" id="KW-1003">Cell membrane</keyword>
<evidence type="ECO:0000256" key="1">
    <source>
        <dbReference type="ARBA" id="ARBA00004651"/>
    </source>
</evidence>
<feature type="domain" description="ABC3 transporter permease C-terminal" evidence="8">
    <location>
        <begin position="275"/>
        <end position="385"/>
    </location>
</feature>
<keyword evidence="3 7" id="KW-0812">Transmembrane</keyword>
<sequence length="393" mass="43677">MFKHLFKMIWNKKKQNSLLIVEILLSFMVIFAVFSFALNSYSNYAKPMGFNYDKVWAISYNHTLETTNPDSVTLVYQTLLRNIKSMPLVVDASYHSGNVPFSNNHSTTGLTQKGVQVTGINDFFTDENYVSTTGTKMLSGRWYNKTDAITKSTVIVINNTLKEKLFGKADAVGKMLGDNPKTRQKIIGVIADIKNDGDYQVAAPALYNRHDTSAYKWMGKILVKVSPEADAAFEGKLYKLMAGSLKKSNIEIEHLDNKLTAYNKFTLVPLIILSIVAAFLIINVALGIFGVLWYNINKRRGEIGLRRAVGAPGAAVSAQLVYEALILATLSIIIGAFFAVQFPLLNVFDLPASVYLFAMLFAMIFIYLLVLVCSLYQGKQAAAIYPAVALHEE</sequence>
<comment type="subcellular location">
    <subcellularLocation>
        <location evidence="1">Cell membrane</location>
        <topology evidence="1">Multi-pass membrane protein</topology>
    </subcellularLocation>
</comment>
<dbReference type="EMBL" id="JACWMY010000001">
    <property type="protein sequence ID" value="MBD1362359.1"/>
    <property type="molecule type" value="Genomic_DNA"/>
</dbReference>
<name>A0ABR7WLW7_9SPHI</name>
<keyword evidence="4 7" id="KW-1133">Transmembrane helix</keyword>
<proteinExistence type="inferred from homology"/>
<evidence type="ECO:0000256" key="2">
    <source>
        <dbReference type="ARBA" id="ARBA00022475"/>
    </source>
</evidence>
<protein>
    <submittedName>
        <fullName evidence="10">ABC transporter permease</fullName>
    </submittedName>
</protein>
<feature type="transmembrane region" description="Helical" evidence="7">
    <location>
        <begin position="20"/>
        <end position="38"/>
    </location>
</feature>
<dbReference type="Proteomes" id="UP000606600">
    <property type="component" value="Unassembled WGS sequence"/>
</dbReference>
<keyword evidence="11" id="KW-1185">Reference proteome</keyword>
<dbReference type="Pfam" id="PF02687">
    <property type="entry name" value="FtsX"/>
    <property type="match status" value="1"/>
</dbReference>
<dbReference type="PANTHER" id="PTHR30572">
    <property type="entry name" value="MEMBRANE COMPONENT OF TRANSPORTER-RELATED"/>
    <property type="match status" value="1"/>
</dbReference>
<organism evidence="10 11">
    <name type="scientific">Mucilaginibacter pankratovii</name>
    <dbReference type="NCBI Taxonomy" id="2772110"/>
    <lineage>
        <taxon>Bacteria</taxon>
        <taxon>Pseudomonadati</taxon>
        <taxon>Bacteroidota</taxon>
        <taxon>Sphingobacteriia</taxon>
        <taxon>Sphingobacteriales</taxon>
        <taxon>Sphingobacteriaceae</taxon>
        <taxon>Mucilaginibacter</taxon>
    </lineage>
</organism>
<dbReference type="RefSeq" id="WP_191187046.1">
    <property type="nucleotide sequence ID" value="NZ_JACWMY010000001.1"/>
</dbReference>
<evidence type="ECO:0000313" key="10">
    <source>
        <dbReference type="EMBL" id="MBD1362359.1"/>
    </source>
</evidence>
<dbReference type="Pfam" id="PF12704">
    <property type="entry name" value="MacB_PCD"/>
    <property type="match status" value="1"/>
</dbReference>
<dbReference type="InterPro" id="IPR003838">
    <property type="entry name" value="ABC3_permease_C"/>
</dbReference>
<reference evidence="10 11" key="1">
    <citation type="submission" date="2020-09" db="EMBL/GenBank/DDBJ databases">
        <title>Novel species of Mucilaginibacter isolated from a glacier on the Tibetan Plateau.</title>
        <authorList>
            <person name="Liu Q."/>
            <person name="Xin Y.-H."/>
        </authorList>
    </citation>
    <scope>NUCLEOTIDE SEQUENCE [LARGE SCALE GENOMIC DNA]</scope>
    <source>
        <strain evidence="10 11">ZT4R22</strain>
    </source>
</reference>
<comment type="caution">
    <text evidence="10">The sequence shown here is derived from an EMBL/GenBank/DDBJ whole genome shotgun (WGS) entry which is preliminary data.</text>
</comment>
<comment type="similarity">
    <text evidence="6">Belongs to the ABC-4 integral membrane protein family.</text>
</comment>
<dbReference type="InterPro" id="IPR025857">
    <property type="entry name" value="MacB_PCD"/>
</dbReference>
<evidence type="ECO:0000259" key="8">
    <source>
        <dbReference type="Pfam" id="PF02687"/>
    </source>
</evidence>
<evidence type="ECO:0000256" key="5">
    <source>
        <dbReference type="ARBA" id="ARBA00023136"/>
    </source>
</evidence>